<gene>
    <name evidence="6" type="ORF">FPQ13_07770</name>
</gene>
<dbReference type="Proteomes" id="UP000316425">
    <property type="component" value="Unassembled WGS sequence"/>
</dbReference>
<evidence type="ECO:0000256" key="1">
    <source>
        <dbReference type="ARBA" id="ARBA00004141"/>
    </source>
</evidence>
<evidence type="ECO:0000256" key="3">
    <source>
        <dbReference type="ARBA" id="ARBA00022989"/>
    </source>
</evidence>
<dbReference type="CDD" id="cd16914">
    <property type="entry name" value="EcfT"/>
    <property type="match status" value="1"/>
</dbReference>
<feature type="transmembrane region" description="Helical" evidence="5">
    <location>
        <begin position="198"/>
        <end position="216"/>
    </location>
</feature>
<feature type="transmembrane region" description="Helical" evidence="5">
    <location>
        <begin position="70"/>
        <end position="87"/>
    </location>
</feature>
<evidence type="ECO:0000256" key="4">
    <source>
        <dbReference type="ARBA" id="ARBA00023136"/>
    </source>
</evidence>
<accession>A0A556PLF8</accession>
<comment type="caution">
    <text evidence="6">The sequence shown here is derived from an EMBL/GenBank/DDBJ whole genome shotgun (WGS) entry which is preliminary data.</text>
</comment>
<feature type="transmembrane region" description="Helical" evidence="5">
    <location>
        <begin position="26"/>
        <end position="58"/>
    </location>
</feature>
<protein>
    <submittedName>
        <fullName evidence="6">Energy-coupling factor transporter transmembrane protein EcfT</fullName>
    </submittedName>
</protein>
<dbReference type="OrthoDB" id="8075495at2"/>
<proteinExistence type="predicted"/>
<dbReference type="InterPro" id="IPR003339">
    <property type="entry name" value="ABC/ECF_trnsptr_transmembrane"/>
</dbReference>
<dbReference type="GO" id="GO:0005886">
    <property type="term" value="C:plasma membrane"/>
    <property type="evidence" value="ECO:0007669"/>
    <property type="project" value="TreeGrafter"/>
</dbReference>
<dbReference type="EMBL" id="VMHE01000011">
    <property type="protein sequence ID" value="TSJ65220.1"/>
    <property type="molecule type" value="Genomic_DNA"/>
</dbReference>
<sequence>MNQSFIIGQYVPKESPVHALDARTKLIIVFFYVLVTFSAETLSSYLILFLFAACGAIVSRVHPLFIVKGLRPIWFIIILTFILHLFIQRQGEVLFTVFGYAIYDQAVIQAAIISSRLFLLILMTTLLTLTTTPISITDAVETLLKPLKSLKLPIHELALMMSISLRFIPTLIEETDKISKAQASRGIDFQTGRWRDRLKAIFALLIPLFISAFKRAEDLAMAMEARGYRGDYGRTKFRELKFTSLDLIVFLLFIIIVIGFFYFNG</sequence>
<organism evidence="6 7">
    <name type="scientific">Allobacillus salarius</name>
    <dbReference type="NCBI Taxonomy" id="1955272"/>
    <lineage>
        <taxon>Bacteria</taxon>
        <taxon>Bacillati</taxon>
        <taxon>Bacillota</taxon>
        <taxon>Bacilli</taxon>
        <taxon>Bacillales</taxon>
        <taxon>Bacillaceae</taxon>
        <taxon>Allobacillus</taxon>
    </lineage>
</organism>
<evidence type="ECO:0000256" key="2">
    <source>
        <dbReference type="ARBA" id="ARBA00022692"/>
    </source>
</evidence>
<reference evidence="6 7" key="1">
    <citation type="submission" date="2019-07" db="EMBL/GenBank/DDBJ databases">
        <title>Allobacillus sp. nov. SKP isolated from shrimp paste of Euphausiacea.</title>
        <authorList>
            <person name="Kanchanasin P."/>
            <person name="Tanasupawat S."/>
            <person name="Shi W."/>
            <person name="Wu L."/>
            <person name="Ma J."/>
        </authorList>
    </citation>
    <scope>NUCLEOTIDE SEQUENCE [LARGE SCALE GENOMIC DNA]</scope>
    <source>
        <strain evidence="6 7">SKP4-8</strain>
    </source>
</reference>
<dbReference type="PANTHER" id="PTHR33514">
    <property type="entry name" value="PROTEIN ABCI12, CHLOROPLASTIC"/>
    <property type="match status" value="1"/>
</dbReference>
<dbReference type="Pfam" id="PF02361">
    <property type="entry name" value="CbiQ"/>
    <property type="match status" value="1"/>
</dbReference>
<keyword evidence="2 5" id="KW-0812">Transmembrane</keyword>
<dbReference type="PANTHER" id="PTHR33514:SF13">
    <property type="entry name" value="PROTEIN ABCI12, CHLOROPLASTIC"/>
    <property type="match status" value="1"/>
</dbReference>
<dbReference type="RefSeq" id="WP_144088777.1">
    <property type="nucleotide sequence ID" value="NZ_VMHE01000011.1"/>
</dbReference>
<name>A0A556PLF8_9BACI</name>
<keyword evidence="3 5" id="KW-1133">Transmembrane helix</keyword>
<comment type="subcellular location">
    <subcellularLocation>
        <location evidence="1">Membrane</location>
        <topology evidence="1">Multi-pass membrane protein</topology>
    </subcellularLocation>
</comment>
<feature type="transmembrane region" description="Helical" evidence="5">
    <location>
        <begin position="107"/>
        <end position="129"/>
    </location>
</feature>
<feature type="transmembrane region" description="Helical" evidence="5">
    <location>
        <begin position="244"/>
        <end position="263"/>
    </location>
</feature>
<dbReference type="AlphaFoldDB" id="A0A556PLF8"/>
<evidence type="ECO:0000313" key="6">
    <source>
        <dbReference type="EMBL" id="TSJ65220.1"/>
    </source>
</evidence>
<evidence type="ECO:0000256" key="5">
    <source>
        <dbReference type="SAM" id="Phobius"/>
    </source>
</evidence>
<keyword evidence="4 5" id="KW-0472">Membrane</keyword>
<keyword evidence="7" id="KW-1185">Reference proteome</keyword>
<evidence type="ECO:0000313" key="7">
    <source>
        <dbReference type="Proteomes" id="UP000316425"/>
    </source>
</evidence>